<keyword evidence="1" id="KW-0597">Phosphoprotein</keyword>
<protein>
    <submittedName>
        <fullName evidence="2">Alkaline phosphatase 4</fullName>
        <ecNumber evidence="2">3.1.3.1</ecNumber>
    </submittedName>
</protein>
<dbReference type="Pfam" id="PF00245">
    <property type="entry name" value="Alk_phosphatase"/>
    <property type="match status" value="1"/>
</dbReference>
<comment type="caution">
    <text evidence="2">The sequence shown here is derived from an EMBL/GenBank/DDBJ whole genome shotgun (WGS) entry which is preliminary data.</text>
</comment>
<keyword evidence="2" id="KW-0378">Hydrolase</keyword>
<reference evidence="2" key="1">
    <citation type="submission" date="2019-08" db="EMBL/GenBank/DDBJ databases">
        <authorList>
            <person name="Kucharzyk K."/>
            <person name="Murdoch R.W."/>
            <person name="Higgins S."/>
            <person name="Loffler F."/>
        </authorList>
    </citation>
    <scope>NUCLEOTIDE SEQUENCE</scope>
</reference>
<dbReference type="AlphaFoldDB" id="A0A645HAA8"/>
<name>A0A645HAA8_9ZZZZ</name>
<dbReference type="InterPro" id="IPR017850">
    <property type="entry name" value="Alkaline_phosphatase_core_sf"/>
</dbReference>
<proteinExistence type="predicted"/>
<dbReference type="EMBL" id="VSSQ01089858">
    <property type="protein sequence ID" value="MPN35967.1"/>
    <property type="molecule type" value="Genomic_DNA"/>
</dbReference>
<gene>
    <name evidence="2" type="primary">phoA_12</name>
    <name evidence="2" type="ORF">SDC9_183472</name>
</gene>
<dbReference type="InterPro" id="IPR001952">
    <property type="entry name" value="Alkaline_phosphatase"/>
</dbReference>
<dbReference type="SUPFAM" id="SSF53649">
    <property type="entry name" value="Alkaline phosphatase-like"/>
    <property type="match status" value="1"/>
</dbReference>
<sequence length="144" mass="15963">MMAEGGKIDWAAHSNDGKADILEVLDFADAIEVAYQFYLKHPEETLIIVTADHETGGMSLGREKGYTLSLKELDPQTRSIDSDKSQKEQIKELNNKANIGWTTTSHSGTMVPIYSIGAGSQEFSGRMDNTDIPRKITKLLNVKF</sequence>
<accession>A0A645HAA8</accession>
<dbReference type="EC" id="3.1.3.1" evidence="2"/>
<evidence type="ECO:0000313" key="2">
    <source>
        <dbReference type="EMBL" id="MPN35967.1"/>
    </source>
</evidence>
<evidence type="ECO:0000256" key="1">
    <source>
        <dbReference type="ARBA" id="ARBA00022553"/>
    </source>
</evidence>
<dbReference type="PANTHER" id="PTHR11596:SF5">
    <property type="entry name" value="ALKALINE PHOSPHATASE"/>
    <property type="match status" value="1"/>
</dbReference>
<dbReference type="Gene3D" id="3.40.720.10">
    <property type="entry name" value="Alkaline Phosphatase, subunit A"/>
    <property type="match status" value="1"/>
</dbReference>
<dbReference type="GO" id="GO:0004035">
    <property type="term" value="F:alkaline phosphatase activity"/>
    <property type="evidence" value="ECO:0007669"/>
    <property type="project" value="UniProtKB-EC"/>
</dbReference>
<organism evidence="2">
    <name type="scientific">bioreactor metagenome</name>
    <dbReference type="NCBI Taxonomy" id="1076179"/>
    <lineage>
        <taxon>unclassified sequences</taxon>
        <taxon>metagenomes</taxon>
        <taxon>ecological metagenomes</taxon>
    </lineage>
</organism>
<dbReference type="PANTHER" id="PTHR11596">
    <property type="entry name" value="ALKALINE PHOSPHATASE"/>
    <property type="match status" value="1"/>
</dbReference>